<protein>
    <submittedName>
        <fullName evidence="13">Uncharacterized protein LOC106060275</fullName>
    </submittedName>
</protein>
<keyword evidence="5" id="KW-0675">Receptor</keyword>
<evidence type="ECO:0000256" key="3">
    <source>
        <dbReference type="ARBA" id="ARBA00023136"/>
    </source>
</evidence>
<keyword evidence="12" id="KW-1185">Reference proteome</keyword>
<feature type="compositionally biased region" description="Low complexity" evidence="8">
    <location>
        <begin position="205"/>
        <end position="214"/>
    </location>
</feature>
<evidence type="ECO:0000256" key="9">
    <source>
        <dbReference type="SAM" id="Phobius"/>
    </source>
</evidence>
<feature type="region of interest" description="Disordered" evidence="8">
    <location>
        <begin position="1511"/>
        <end position="1539"/>
    </location>
</feature>
<evidence type="ECO:0000259" key="11">
    <source>
        <dbReference type="PROSITE" id="PS50050"/>
    </source>
</evidence>
<feature type="compositionally biased region" description="Basic and acidic residues" evidence="8">
    <location>
        <begin position="1592"/>
        <end position="1607"/>
    </location>
</feature>
<feature type="disulfide bond" evidence="7">
    <location>
        <begin position="470"/>
        <end position="488"/>
    </location>
</feature>
<dbReference type="Pfam" id="PF00020">
    <property type="entry name" value="TNFR_c6"/>
    <property type="match status" value="1"/>
</dbReference>
<dbReference type="OrthoDB" id="6247498at2759"/>
<evidence type="ECO:0000256" key="8">
    <source>
        <dbReference type="SAM" id="MobiDB-lite"/>
    </source>
</evidence>
<feature type="region of interest" description="Disordered" evidence="8">
    <location>
        <begin position="1592"/>
        <end position="1612"/>
    </location>
</feature>
<dbReference type="SMART" id="SM00208">
    <property type="entry name" value="TNFR"/>
    <property type="match status" value="1"/>
</dbReference>
<evidence type="ECO:0000313" key="13">
    <source>
        <dbReference type="RefSeq" id="XP_055867996.1"/>
    </source>
</evidence>
<dbReference type="GO" id="GO:0016020">
    <property type="term" value="C:membrane"/>
    <property type="evidence" value="ECO:0007669"/>
    <property type="project" value="UniProtKB-SubCell"/>
</dbReference>
<feature type="chain" id="PRO_5040816516" evidence="10">
    <location>
        <begin position="27"/>
        <end position="2003"/>
    </location>
</feature>
<keyword evidence="6" id="KW-0325">Glycoprotein</keyword>
<feature type="region of interest" description="Disordered" evidence="8">
    <location>
        <begin position="295"/>
        <end position="314"/>
    </location>
</feature>
<evidence type="ECO:0000256" key="1">
    <source>
        <dbReference type="ARBA" id="ARBA00004370"/>
    </source>
</evidence>
<keyword evidence="3 9" id="KW-0472">Membrane</keyword>
<feature type="transmembrane region" description="Helical" evidence="9">
    <location>
        <begin position="169"/>
        <end position="189"/>
    </location>
</feature>
<dbReference type="PANTHER" id="PTHR46330">
    <property type="entry name" value="TUMOR NECROSIS FACTOR RECEPTOR SUPERFAMILY MEMBER 10B"/>
    <property type="match status" value="1"/>
</dbReference>
<feature type="disulfide bond" evidence="7">
    <location>
        <begin position="467"/>
        <end position="480"/>
    </location>
</feature>
<evidence type="ECO:0000256" key="5">
    <source>
        <dbReference type="ARBA" id="ARBA00023170"/>
    </source>
</evidence>
<feature type="signal peptide" evidence="10">
    <location>
        <begin position="1"/>
        <end position="26"/>
    </location>
</feature>
<feature type="transmembrane region" description="Helical" evidence="9">
    <location>
        <begin position="330"/>
        <end position="348"/>
    </location>
</feature>
<proteinExistence type="predicted"/>
<evidence type="ECO:0000256" key="6">
    <source>
        <dbReference type="ARBA" id="ARBA00023180"/>
    </source>
</evidence>
<dbReference type="PANTHER" id="PTHR46330:SF6">
    <property type="entry name" value="HEMATOPOIETIC DEATH RECEPTOR-RELATED"/>
    <property type="match status" value="1"/>
</dbReference>
<organism evidence="12 13">
    <name type="scientific">Biomphalaria glabrata</name>
    <name type="common">Bloodfluke planorb</name>
    <name type="synonym">Freshwater snail</name>
    <dbReference type="NCBI Taxonomy" id="6526"/>
    <lineage>
        <taxon>Eukaryota</taxon>
        <taxon>Metazoa</taxon>
        <taxon>Spiralia</taxon>
        <taxon>Lophotrochozoa</taxon>
        <taxon>Mollusca</taxon>
        <taxon>Gastropoda</taxon>
        <taxon>Heterobranchia</taxon>
        <taxon>Euthyneura</taxon>
        <taxon>Panpulmonata</taxon>
        <taxon>Hygrophila</taxon>
        <taxon>Lymnaeoidea</taxon>
        <taxon>Planorbidae</taxon>
        <taxon>Biomphalaria</taxon>
    </lineage>
</organism>
<feature type="domain" description="TNFR-Cys" evidence="11">
    <location>
        <begin position="445"/>
        <end position="488"/>
    </location>
</feature>
<reference evidence="13" key="1">
    <citation type="submission" date="2025-08" db="UniProtKB">
        <authorList>
            <consortium name="RefSeq"/>
        </authorList>
    </citation>
    <scope>IDENTIFICATION</scope>
</reference>
<feature type="repeat" description="TNFR-Cys" evidence="7">
    <location>
        <begin position="445"/>
        <end position="488"/>
    </location>
</feature>
<dbReference type="InterPro" id="IPR052491">
    <property type="entry name" value="TNFRSF10"/>
</dbReference>
<feature type="transmembrane region" description="Helical" evidence="9">
    <location>
        <begin position="1157"/>
        <end position="1182"/>
    </location>
</feature>
<feature type="region of interest" description="Disordered" evidence="8">
    <location>
        <begin position="1556"/>
        <end position="1577"/>
    </location>
</feature>
<evidence type="ECO:0000256" key="7">
    <source>
        <dbReference type="PROSITE-ProRule" id="PRU00206"/>
    </source>
</evidence>
<accession>A0A9W2YYZ7</accession>
<evidence type="ECO:0000256" key="10">
    <source>
        <dbReference type="SAM" id="SignalP"/>
    </source>
</evidence>
<comment type="caution">
    <text evidence="7">Lacks conserved residue(s) required for the propagation of feature annotation.</text>
</comment>
<evidence type="ECO:0000256" key="2">
    <source>
        <dbReference type="ARBA" id="ARBA00022737"/>
    </source>
</evidence>
<gene>
    <name evidence="13" type="primary">LOC106060275</name>
</gene>
<feature type="compositionally biased region" description="Basic and acidic residues" evidence="8">
    <location>
        <begin position="215"/>
        <end position="229"/>
    </location>
</feature>
<comment type="subcellular location">
    <subcellularLocation>
        <location evidence="1">Membrane</location>
    </subcellularLocation>
</comment>
<keyword evidence="10" id="KW-0732">Signal</keyword>
<keyword evidence="4 7" id="KW-1015">Disulfide bond</keyword>
<keyword evidence="9" id="KW-1133">Transmembrane helix</keyword>
<evidence type="ECO:0000313" key="12">
    <source>
        <dbReference type="Proteomes" id="UP001165740"/>
    </source>
</evidence>
<dbReference type="RefSeq" id="XP_055867996.1">
    <property type="nucleotide sequence ID" value="XM_056012021.1"/>
</dbReference>
<dbReference type="Proteomes" id="UP001165740">
    <property type="component" value="Chromosome 15"/>
</dbReference>
<dbReference type="PROSITE" id="PS50050">
    <property type="entry name" value="TNFR_NGFR_2"/>
    <property type="match status" value="1"/>
</dbReference>
<feature type="transmembrane region" description="Helical" evidence="9">
    <location>
        <begin position="1618"/>
        <end position="1635"/>
    </location>
</feature>
<feature type="transmembrane region" description="Helical" evidence="9">
    <location>
        <begin position="1230"/>
        <end position="1254"/>
    </location>
</feature>
<dbReference type="InterPro" id="IPR000742">
    <property type="entry name" value="EGF"/>
</dbReference>
<feature type="compositionally biased region" description="Basic and acidic residues" evidence="8">
    <location>
        <begin position="1561"/>
        <end position="1574"/>
    </location>
</feature>
<dbReference type="GeneID" id="106060275"/>
<keyword evidence="2" id="KW-0677">Repeat</keyword>
<dbReference type="OMA" id="WVDSCES"/>
<feature type="compositionally biased region" description="Polar residues" evidence="8">
    <location>
        <begin position="295"/>
        <end position="307"/>
    </location>
</feature>
<name>A0A9W2YYZ7_BIOGL</name>
<dbReference type="PROSITE" id="PS01186">
    <property type="entry name" value="EGF_2"/>
    <property type="match status" value="1"/>
</dbReference>
<feature type="region of interest" description="Disordered" evidence="8">
    <location>
        <begin position="195"/>
        <end position="229"/>
    </location>
</feature>
<feature type="transmembrane region" description="Helical" evidence="9">
    <location>
        <begin position="1759"/>
        <end position="1784"/>
    </location>
</feature>
<evidence type="ECO:0000256" key="4">
    <source>
        <dbReference type="ARBA" id="ARBA00023157"/>
    </source>
</evidence>
<sequence>MRGSCVIVVCVILVTLPGDPWKRVQASEFAAGQCGEKVELTRAWPHSECPQVDYGRASVNQNDLDLEQVDRNHVLFEEDIHINPNKRIILDIRHEFDIFIEFHEAIDKTNKLSLLLTTSEAGDNRLSSLPVLLDYTVSSLGSEELISLKLGWQGEAPSPQVARCQTEEIWTYAWPPTALLTLLLIGALFGRGRRRRGARDKENRPSSPGGNSSRGKLDASSPRREVTSESHRNFLGAAQILESQGHLAGKTDVQGGEFKYGLPSGTETPDMVTTAFTLVGSGATMSQATYCHENSTEVSQSPGNPTSAHGHAVHHDPAPAKFKVKFSSRAFSILFFAALLLLVLTVAVSKLHTKPTLHVTFPASNTLRKVRMFSDFPELTKLSKDHSSLSLVSRLQLLDAHRCTDDFKSCQIAVVCDTSTDQSINCRCRAGYFFKDWKCHACTSTCPTDHYLVSSCNSQSDALCKRCTACGPTQYEAAPCTTQRDTICVDVSFPVGILPMNKSYLPDDGIHIAVSHSANIFMERLINMEALETPMYITNNQQSLDFVWPRLSGLDIDVSISGVFLVPDYHDVDVAEDDTALFQKLNEPSQKMKDNYHTVQHNYCRHPVPDYYSLQLEIIANRTSSAQLVRCNSKDESVPRCPQNYKDGDRYLKWNINTPCVHMNAQRLDTLKDGPNSIVCTEETDILRKVFQAALPTTEEYMFPSRDCDLSRQECEKCLSRPVCPATSNRTEDAFLQDNLCCGLKCYLQNHCKKYYSFSCPQPTVECAKGDVNIFSLFPHFDSIERQFACHLKYQPPTNLYSLSYTIRAPSINFNTTPQHFTVSATSKEDHGRRLSSFDFINALHDTRFKVQDDLILIGDHPELRNYIDSLMKPFIVREIKSPKELMKKRTFTSSSLPKQAFIQFEKPFLYSSLSWHKDGCNKNMSKVNRSFDDLLMQQIVICWFINHYPDIQLCLFIWSQVYPNQTIYKEEDYVPIMARKTSLEGTSSPRHAGYSYQMYHRDKAPYIKFYVEKGKSVLQYLQGSIVKGKLNPNSLYGKVSWHHESATWKLTFSGLQENCPTVISLKIFTQLMTGCAGYFDILINCPEEFSVEFTFVTNKSDLPDIFVVQVNDSVTTHNLVLSSMYTPVHVDEVVPENAETSQEVKSADNFLQNYTFWLPLFFIVVISLLLLLAVCIAYNCINKNVATFKSPNTSGTEGETQTLNNHGEKSANSVLASKVKPGKDCIIKVFIFLYVIYCAVFSFTLTFCLVYYIQSSTWSNFSTPGYLGKQLLNQVNKSLAEIQAFEDQERLKLFDTYQKRRKSCIHHLENENKRLLHDYESATKKQLEAMFMDNGTVYSLSNAILQQNVSAYLGQINEFITNCNKTIHAIVDRFQANYFLFLRNVALNDWLQVPRQIFLYQDGEDINRKYLSSTQVKQFATWLGIDKADELLAVGENVFGRLSSIQKPQVPVLNIEFPPISPHLLTIEPKFDYDSHSYIYTVLDPSPAEEQLENNSTNLRMKREADEFNLSGNLKVNPDNEDFSSSESKSNKAVLSRRKSHKNYEGYYSERTPKSVVPEYGRRKSDEHSHGKLETTVVGIQSKDESLIKNSEALKESDSDDSKNESENSSEEDSTNFYILIGIFVTLDLVLLAYRVSWLSDQLYATRNGYVDRIPTDDTCKHVLEIQTAYHLPAFENPLDESSGFYVDTKEQLYTEKEPEMTFLQDFPKSKENDILQKIWNKKKNKTDEVELKMQRCLLVRWYHDVKKFFQRSFMSPLVWQGSITFLAVIFLCIFIYCMNFWLTEDHFRSLVGGQFAAADVHWHLETSSRYLHGLAAHLTDELKQIKEMCDLEIATLTDMFFATVNMQSSMFTKTLVQLCQEAKKEDCEELNVVQFPGGRIVGCNFLPIQAQTFHDLSLSVMEAFIDQEVRPIVQLSQWTLTLVTSLIAALLCGRLLCHATASTIRHFMLLSDRLPRVRVYQAEDNRNSAAVAMHHSQSWVDSCESGVYLGETDEANKEENR</sequence>
<keyword evidence="9" id="KW-0812">Transmembrane</keyword>
<dbReference type="InterPro" id="IPR001368">
    <property type="entry name" value="TNFR/NGFR_Cys_rich_reg"/>
</dbReference>